<organism evidence="2 3">
    <name type="scientific">Brassica rapa subsp. trilocularis</name>
    <dbReference type="NCBI Taxonomy" id="1813537"/>
    <lineage>
        <taxon>Eukaryota</taxon>
        <taxon>Viridiplantae</taxon>
        <taxon>Streptophyta</taxon>
        <taxon>Embryophyta</taxon>
        <taxon>Tracheophyta</taxon>
        <taxon>Spermatophyta</taxon>
        <taxon>Magnoliopsida</taxon>
        <taxon>eudicotyledons</taxon>
        <taxon>Gunneridae</taxon>
        <taxon>Pentapetalae</taxon>
        <taxon>rosids</taxon>
        <taxon>malvids</taxon>
        <taxon>Brassicales</taxon>
        <taxon>Brassicaceae</taxon>
        <taxon>Brassiceae</taxon>
        <taxon>Brassica</taxon>
    </lineage>
</organism>
<gene>
    <name evidence="2" type="primary">A04p016630.1_BraROA</name>
    <name evidence="2" type="ORF">IGI04_015473</name>
</gene>
<feature type="chain" id="PRO_5046339702" description="Secreted protein" evidence="1">
    <location>
        <begin position="23"/>
        <end position="93"/>
    </location>
</feature>
<accession>A0ABQ7MT48</accession>
<reference evidence="2 3" key="1">
    <citation type="submission" date="2021-03" db="EMBL/GenBank/DDBJ databases">
        <authorList>
            <person name="King G.J."/>
            <person name="Bancroft I."/>
            <person name="Baten A."/>
            <person name="Bloomfield J."/>
            <person name="Borpatragohain P."/>
            <person name="He Z."/>
            <person name="Irish N."/>
            <person name="Irwin J."/>
            <person name="Liu K."/>
            <person name="Mauleon R.P."/>
            <person name="Moore J."/>
            <person name="Morris R."/>
            <person name="Ostergaard L."/>
            <person name="Wang B."/>
            <person name="Wells R."/>
        </authorList>
    </citation>
    <scope>NUCLEOTIDE SEQUENCE [LARGE SCALE GENOMIC DNA]</scope>
    <source>
        <strain evidence="2">R-o-18</strain>
        <tissue evidence="2">Leaf</tissue>
    </source>
</reference>
<keyword evidence="1" id="KW-0732">Signal</keyword>
<sequence length="93" mass="10014">MSHPIACVLSCMLLVACVATHGRPHALLHFSFTCQGTPPRPHISQHVWGSCVATHGPLHVGSHAKITGTATPHASVCRAAWKCFMHVYTSFLC</sequence>
<proteinExistence type="predicted"/>
<evidence type="ECO:0008006" key="4">
    <source>
        <dbReference type="Google" id="ProtNLM"/>
    </source>
</evidence>
<dbReference type="EMBL" id="JADBGQ010000004">
    <property type="protein sequence ID" value="KAG5400866.1"/>
    <property type="molecule type" value="Genomic_DNA"/>
</dbReference>
<evidence type="ECO:0000313" key="2">
    <source>
        <dbReference type="EMBL" id="KAG5400866.1"/>
    </source>
</evidence>
<dbReference type="Proteomes" id="UP000823674">
    <property type="component" value="Chromosome A04"/>
</dbReference>
<comment type="caution">
    <text evidence="2">The sequence shown here is derived from an EMBL/GenBank/DDBJ whole genome shotgun (WGS) entry which is preliminary data.</text>
</comment>
<keyword evidence="3" id="KW-1185">Reference proteome</keyword>
<name>A0ABQ7MT48_BRACM</name>
<protein>
    <recommendedName>
        <fullName evidence="4">Secreted protein</fullName>
    </recommendedName>
</protein>
<evidence type="ECO:0000313" key="3">
    <source>
        <dbReference type="Proteomes" id="UP000823674"/>
    </source>
</evidence>
<evidence type="ECO:0000256" key="1">
    <source>
        <dbReference type="SAM" id="SignalP"/>
    </source>
</evidence>
<feature type="signal peptide" evidence="1">
    <location>
        <begin position="1"/>
        <end position="22"/>
    </location>
</feature>